<comment type="caution">
    <text evidence="1">The sequence shown here is derived from an EMBL/GenBank/DDBJ whole genome shotgun (WGS) entry which is preliminary data.</text>
</comment>
<evidence type="ECO:0000313" key="1">
    <source>
        <dbReference type="EMBL" id="KAI4839252.1"/>
    </source>
</evidence>
<proteinExistence type="predicted"/>
<evidence type="ECO:0000313" key="2">
    <source>
        <dbReference type="Proteomes" id="UP001056978"/>
    </source>
</evidence>
<name>A0ACB9YDB6_PLABR</name>
<dbReference type="Proteomes" id="UP001056978">
    <property type="component" value="Chromosome 7"/>
</dbReference>
<organism evidence="1 2">
    <name type="scientific">Plasmodium brasilianum</name>
    <dbReference type="NCBI Taxonomy" id="5824"/>
    <lineage>
        <taxon>Eukaryota</taxon>
        <taxon>Sar</taxon>
        <taxon>Alveolata</taxon>
        <taxon>Apicomplexa</taxon>
        <taxon>Aconoidasida</taxon>
        <taxon>Haemosporida</taxon>
        <taxon>Plasmodiidae</taxon>
        <taxon>Plasmodium</taxon>
        <taxon>Plasmodium (Plasmodium)</taxon>
    </lineage>
</organism>
<gene>
    <name evidence="1" type="ORF">MKS88_001797</name>
</gene>
<reference evidence="1" key="1">
    <citation type="submission" date="2022-06" db="EMBL/GenBank/DDBJ databases">
        <title>The First Complete Genome of the Simian Malaria Parasite Plasmodium brasilianum.</title>
        <authorList>
            <person name="Bajic M."/>
            <person name="Ravishankar S."/>
        </authorList>
    </citation>
    <scope>NUCLEOTIDE SEQUENCE</scope>
    <source>
        <strain evidence="1">Bolivian I</strain>
    </source>
</reference>
<protein>
    <submittedName>
        <fullName evidence="1">Fam-l protein</fullName>
    </submittedName>
</protein>
<sequence length="128" mass="15036">MIRINGMNKKKDIFNNEKGVNARSKQLRESSLINTEEDRQPVINKSCMLEIKIYSNLEKKIFKQLDYAYFLKNNKRISNKTYKQIIRKKYGLRIASTLIIFLLLSMTIIIDISLEKAINKGFFSVLKL</sequence>
<dbReference type="EMBL" id="CM043775">
    <property type="protein sequence ID" value="KAI4839252.1"/>
    <property type="molecule type" value="Genomic_DNA"/>
</dbReference>
<keyword evidence="2" id="KW-1185">Reference proteome</keyword>
<accession>A0ACB9YDB6</accession>